<dbReference type="InterPro" id="IPR036390">
    <property type="entry name" value="WH_DNA-bd_sf"/>
</dbReference>
<dbReference type="PANTHER" id="PTHR30579">
    <property type="entry name" value="TRANSCRIPTIONAL REGULATOR"/>
    <property type="match status" value="1"/>
</dbReference>
<dbReference type="RefSeq" id="WP_149332630.1">
    <property type="nucleotide sequence ID" value="NZ_QOVF01000002.1"/>
</dbReference>
<evidence type="ECO:0000313" key="7">
    <source>
        <dbReference type="Proteomes" id="UP000463138"/>
    </source>
</evidence>
<dbReference type="Gene3D" id="3.40.190.290">
    <property type="match status" value="1"/>
</dbReference>
<evidence type="ECO:0000259" key="5">
    <source>
        <dbReference type="PROSITE" id="PS50931"/>
    </source>
</evidence>
<dbReference type="SUPFAM" id="SSF46785">
    <property type="entry name" value="Winged helix' DNA-binding domain"/>
    <property type="match status" value="1"/>
</dbReference>
<dbReference type="NCBIfam" id="NF009888">
    <property type="entry name" value="PRK13348.1"/>
    <property type="match status" value="1"/>
</dbReference>
<evidence type="ECO:0000256" key="1">
    <source>
        <dbReference type="ARBA" id="ARBA00009437"/>
    </source>
</evidence>
<evidence type="ECO:0000256" key="2">
    <source>
        <dbReference type="ARBA" id="ARBA00023015"/>
    </source>
</evidence>
<dbReference type="PANTHER" id="PTHR30579:SF2">
    <property type="entry name" value="HTH-TYPE TRANSCRIPTIONAL REGULATOR ARGP"/>
    <property type="match status" value="1"/>
</dbReference>
<dbReference type="NCBIfam" id="TIGR03298">
    <property type="entry name" value="argP"/>
    <property type="match status" value="1"/>
</dbReference>
<organism evidence="6 7">
    <name type="scientific">Halopseudomonas laoshanensis</name>
    <dbReference type="NCBI Taxonomy" id="2268758"/>
    <lineage>
        <taxon>Bacteria</taxon>
        <taxon>Pseudomonadati</taxon>
        <taxon>Pseudomonadota</taxon>
        <taxon>Gammaproteobacteria</taxon>
        <taxon>Pseudomonadales</taxon>
        <taxon>Pseudomonadaceae</taxon>
        <taxon>Halopseudomonas</taxon>
    </lineage>
</organism>
<evidence type="ECO:0000256" key="3">
    <source>
        <dbReference type="ARBA" id="ARBA00023125"/>
    </source>
</evidence>
<reference evidence="6 7" key="1">
    <citation type="submission" date="2018-07" db="EMBL/GenBank/DDBJ databases">
        <title>Pseudomonas laoshanensis sp. nov., isolated from soil.</title>
        <authorList>
            <person name="Sun J."/>
            <person name="Yu L."/>
            <person name="Wang M."/>
            <person name="Zhang C."/>
        </authorList>
    </citation>
    <scope>NUCLEOTIDE SEQUENCE [LARGE SCALE GENOMIC DNA]</scope>
    <source>
        <strain evidence="6 7">Y22</strain>
    </source>
</reference>
<dbReference type="Pfam" id="PF00126">
    <property type="entry name" value="HTH_1"/>
    <property type="match status" value="1"/>
</dbReference>
<dbReference type="Proteomes" id="UP000463138">
    <property type="component" value="Unassembled WGS sequence"/>
</dbReference>
<dbReference type="GO" id="GO:0003700">
    <property type="term" value="F:DNA-binding transcription factor activity"/>
    <property type="evidence" value="ECO:0007669"/>
    <property type="project" value="InterPro"/>
</dbReference>
<accession>A0A7V7KXI8</accession>
<keyword evidence="3" id="KW-0238">DNA-binding</keyword>
<dbReference type="NCBIfam" id="NF002964">
    <property type="entry name" value="PRK03635.1"/>
    <property type="match status" value="1"/>
</dbReference>
<sequence>MMDYKLLQALAAVVEQGGFERAALTLGLSQSAVSQRIKLLESRVGAPVLLRRSPPVPTLAGQRLLNHMQQVRLLERDLLQDVPMGEQGAGQTRLRIALNADSLATWWAAAVAPLCEEQGLLLDLLTDDQDVGLRRMRSGEVAGCVCATPTPVAGARALKLGDMRYLAVARSDLLATYFPPGWKAPAWGQAPAIVFGSDDQLQHRFLANCGYQGEFPYHLCPSSEGFVRMLCAGIGWGMVPALQIIQELEQGLLREILPGQGVDVPLYWHYWRNGGRLLEQLTQQLASSAPGLLGKGQASAFPS</sequence>
<comment type="caution">
    <text evidence="6">The sequence shown here is derived from an EMBL/GenBank/DDBJ whole genome shotgun (WGS) entry which is preliminary data.</text>
</comment>
<proteinExistence type="inferred from homology"/>
<dbReference type="SUPFAM" id="SSF53850">
    <property type="entry name" value="Periplasmic binding protein-like II"/>
    <property type="match status" value="1"/>
</dbReference>
<dbReference type="EMBL" id="QOVF01000002">
    <property type="protein sequence ID" value="KAA0695312.1"/>
    <property type="molecule type" value="Genomic_DNA"/>
</dbReference>
<name>A0A7V7KXI8_9GAMM</name>
<dbReference type="InterPro" id="IPR000847">
    <property type="entry name" value="LysR_HTH_N"/>
</dbReference>
<evidence type="ECO:0000313" key="6">
    <source>
        <dbReference type="EMBL" id="KAA0695312.1"/>
    </source>
</evidence>
<evidence type="ECO:0000256" key="4">
    <source>
        <dbReference type="ARBA" id="ARBA00023163"/>
    </source>
</evidence>
<dbReference type="Pfam" id="PF03466">
    <property type="entry name" value="LysR_substrate"/>
    <property type="match status" value="1"/>
</dbReference>
<dbReference type="InterPro" id="IPR050176">
    <property type="entry name" value="LTTR"/>
</dbReference>
<dbReference type="PRINTS" id="PR00039">
    <property type="entry name" value="HTHLYSR"/>
</dbReference>
<dbReference type="InterPro" id="IPR005119">
    <property type="entry name" value="LysR_subst-bd"/>
</dbReference>
<dbReference type="AlphaFoldDB" id="A0A7V7KXI8"/>
<keyword evidence="4" id="KW-0804">Transcription</keyword>
<dbReference type="Gene3D" id="1.10.10.10">
    <property type="entry name" value="Winged helix-like DNA-binding domain superfamily/Winged helix DNA-binding domain"/>
    <property type="match status" value="1"/>
</dbReference>
<keyword evidence="2" id="KW-0805">Transcription regulation</keyword>
<feature type="domain" description="HTH lysR-type" evidence="5">
    <location>
        <begin position="2"/>
        <end position="58"/>
    </location>
</feature>
<protein>
    <submittedName>
        <fullName evidence="6">LysR family transcriptional regulator ArgP</fullName>
    </submittedName>
</protein>
<dbReference type="GO" id="GO:0003677">
    <property type="term" value="F:DNA binding"/>
    <property type="evidence" value="ECO:0007669"/>
    <property type="project" value="UniProtKB-KW"/>
</dbReference>
<dbReference type="InterPro" id="IPR017685">
    <property type="entry name" value="ArgP"/>
</dbReference>
<dbReference type="OrthoDB" id="3252676at2"/>
<dbReference type="InterPro" id="IPR036388">
    <property type="entry name" value="WH-like_DNA-bd_sf"/>
</dbReference>
<dbReference type="PROSITE" id="PS50931">
    <property type="entry name" value="HTH_LYSR"/>
    <property type="match status" value="1"/>
</dbReference>
<keyword evidence="7" id="KW-1185">Reference proteome</keyword>
<gene>
    <name evidence="6" type="ORF">DT594_07170</name>
</gene>
<comment type="similarity">
    <text evidence="1">Belongs to the LysR transcriptional regulatory family.</text>
</comment>